<keyword evidence="1" id="KW-1185">Reference proteome</keyword>
<name>A0A915E8T5_9BILA</name>
<dbReference type="Proteomes" id="UP000887574">
    <property type="component" value="Unplaced"/>
</dbReference>
<protein>
    <submittedName>
        <fullName evidence="2">Uncharacterized protein</fullName>
    </submittedName>
</protein>
<evidence type="ECO:0000313" key="2">
    <source>
        <dbReference type="WBParaSite" id="jg4064"/>
    </source>
</evidence>
<reference evidence="2" key="1">
    <citation type="submission" date="2022-11" db="UniProtKB">
        <authorList>
            <consortium name="WormBaseParasite"/>
        </authorList>
    </citation>
    <scope>IDENTIFICATION</scope>
</reference>
<evidence type="ECO:0000313" key="1">
    <source>
        <dbReference type="Proteomes" id="UP000887574"/>
    </source>
</evidence>
<sequence length="370" mass="41124">MRNYQYSPEQESQMDDFGNEYKKLHRGVKGPSAWREFKKKNPWAQKITSDALRQKYIRMKRDQYWRNYALAHAACPMGHTSCLAANPITDFAAVRKSIEEYVSRSTETINPSTIVMPFGPVIPSIVFAPAYVIVPIAPTVAAISPDTPAVDVIPEVPTVDDATNIPTVAVSPGASADAVAIEDNIPAEVSTRSVVTAQKVNGNFVSLYDFDNDLEDTAVTIRDIEAEEDELIPLNDGCLMLVSRNDSKNISSVQVCEVFHQARRVLMHRLWLKCKEFEHRFSILALKGPSKELLAHLSIPSLVDLLADRLLSIASDDNNDALKSALVSRYMSGFHAGYLRAASRRNCQTSGAGSQQENHKNHVKYYILLS</sequence>
<accession>A0A915E8T5</accession>
<proteinExistence type="predicted"/>
<dbReference type="WBParaSite" id="jg4064">
    <property type="protein sequence ID" value="jg4064"/>
    <property type="gene ID" value="jg4064"/>
</dbReference>
<dbReference type="AlphaFoldDB" id="A0A915E8T5"/>
<organism evidence="1 2">
    <name type="scientific">Ditylenchus dipsaci</name>
    <dbReference type="NCBI Taxonomy" id="166011"/>
    <lineage>
        <taxon>Eukaryota</taxon>
        <taxon>Metazoa</taxon>
        <taxon>Ecdysozoa</taxon>
        <taxon>Nematoda</taxon>
        <taxon>Chromadorea</taxon>
        <taxon>Rhabditida</taxon>
        <taxon>Tylenchina</taxon>
        <taxon>Tylenchomorpha</taxon>
        <taxon>Sphaerularioidea</taxon>
        <taxon>Anguinidae</taxon>
        <taxon>Anguininae</taxon>
        <taxon>Ditylenchus</taxon>
    </lineage>
</organism>